<evidence type="ECO:0000256" key="7">
    <source>
        <dbReference type="ARBA" id="ARBA00022605"/>
    </source>
</evidence>
<evidence type="ECO:0000313" key="11">
    <source>
        <dbReference type="EMBL" id="KXS16931.1"/>
    </source>
</evidence>
<dbReference type="GO" id="GO:0030170">
    <property type="term" value="F:pyridoxal phosphate binding"/>
    <property type="evidence" value="ECO:0007669"/>
    <property type="project" value="InterPro"/>
</dbReference>
<comment type="similarity">
    <text evidence="4 10">Belongs to the class-III pyridoxal-phosphate-dependent aminotransferase family.</text>
</comment>
<dbReference type="Pfam" id="PF00202">
    <property type="entry name" value="Aminotran_3"/>
    <property type="match status" value="1"/>
</dbReference>
<dbReference type="InterPro" id="IPR050103">
    <property type="entry name" value="Class-III_PLP-dep_AT"/>
</dbReference>
<gene>
    <name evidence="11" type="ORF">M427DRAFT_68697</name>
</gene>
<keyword evidence="9 10" id="KW-0663">Pyridoxal phosphate</keyword>
<keyword evidence="6 11" id="KW-0032">Aminotransferase</keyword>
<proteinExistence type="inferred from homology"/>
<evidence type="ECO:0000313" key="12">
    <source>
        <dbReference type="Proteomes" id="UP000070544"/>
    </source>
</evidence>
<accession>A0A139AJI8</accession>
<dbReference type="InterPro" id="IPR004636">
    <property type="entry name" value="AcOrn/SuccOrn_fam"/>
</dbReference>
<dbReference type="GO" id="GO:0006526">
    <property type="term" value="P:L-arginine biosynthetic process"/>
    <property type="evidence" value="ECO:0007669"/>
    <property type="project" value="UniProtKB-UniPathway"/>
</dbReference>
<dbReference type="AlphaFoldDB" id="A0A139AJI8"/>
<dbReference type="GO" id="GO:0042802">
    <property type="term" value="F:identical protein binding"/>
    <property type="evidence" value="ECO:0007669"/>
    <property type="project" value="TreeGrafter"/>
</dbReference>
<dbReference type="CDD" id="cd00610">
    <property type="entry name" value="OAT_like"/>
    <property type="match status" value="1"/>
</dbReference>
<evidence type="ECO:0000256" key="10">
    <source>
        <dbReference type="RuleBase" id="RU003560"/>
    </source>
</evidence>
<dbReference type="PANTHER" id="PTHR11986:SF79">
    <property type="entry name" value="ACETYLORNITHINE AMINOTRANSFERASE, MITOCHONDRIAL"/>
    <property type="match status" value="1"/>
</dbReference>
<dbReference type="Gene3D" id="3.90.1150.10">
    <property type="entry name" value="Aspartate Aminotransferase, domain 1"/>
    <property type="match status" value="1"/>
</dbReference>
<comment type="pathway">
    <text evidence="3">Amino-acid biosynthesis; L-arginine biosynthesis; N(2)-acetyl-L-ornithine from L-glutamate: step 4/4.</text>
</comment>
<dbReference type="EMBL" id="KQ965749">
    <property type="protein sequence ID" value="KXS16931.1"/>
    <property type="molecule type" value="Genomic_DNA"/>
</dbReference>
<evidence type="ECO:0000256" key="4">
    <source>
        <dbReference type="ARBA" id="ARBA00008954"/>
    </source>
</evidence>
<dbReference type="FunFam" id="3.40.640.10:FF:000004">
    <property type="entry name" value="Acetylornithine aminotransferase"/>
    <property type="match status" value="1"/>
</dbReference>
<dbReference type="NCBIfam" id="NF002325">
    <property type="entry name" value="PRK01278.1"/>
    <property type="match status" value="1"/>
</dbReference>
<protein>
    <recommendedName>
        <fullName evidence="5">acetylornithine transaminase</fullName>
        <ecNumber evidence="5">2.6.1.11</ecNumber>
    </recommendedName>
</protein>
<dbReference type="GO" id="GO:0005759">
    <property type="term" value="C:mitochondrial matrix"/>
    <property type="evidence" value="ECO:0007669"/>
    <property type="project" value="TreeGrafter"/>
</dbReference>
<dbReference type="InterPro" id="IPR015422">
    <property type="entry name" value="PyrdxlP-dep_Trfase_small"/>
</dbReference>
<sequence length="498" mass="52351">MLPSTAVSNLAVPVLRTVAVAAGAMMARSGASARTLSRRNVVRATPRIPTQARLLASAATATAAAPVASADATPNLARDKKYLLPLYGRPDIVLTHGEGCRVFDSDGRSYVDFCAGIAVTALGHGDPDVARVVGEQAAKMIHSSNLFHNEHAGPLAELLVEELGARGHWSEGAKVFFGNSGTEANEAAFKFARKFARAHHETPDAAYKYGNPTFHKHHVLSFQNAFHGRTMGAISATPNPKYQSPFAPLVPGFASVPFNDVAAVEKAITEHTCAVIVEPIQGEGGIHPASLEFLEAIRRRCDEVGALVIYDEIQCGLSRTGHFFAHASLPAHLTPDIVTLAKPLANGVPIGACIISDRVARAVKPGDHGTTFGGNPLACAVGRVVAGKLRQDAFLKHVQDRGNQLAAGMERAAAGLNAARAGTVVEVRGKGLMVGVELDAKVDAQKVCDAAREKGLMVITAGGNTLRLIPPLVVTAEEIEFGVRVLEECVRAVASAPN</sequence>
<dbReference type="InterPro" id="IPR005814">
    <property type="entry name" value="Aminotrans_3"/>
</dbReference>
<evidence type="ECO:0000256" key="1">
    <source>
        <dbReference type="ARBA" id="ARBA00001933"/>
    </source>
</evidence>
<dbReference type="UniPathway" id="UPA00068">
    <property type="reaction ID" value="UER00109"/>
</dbReference>
<reference evidence="11 12" key="1">
    <citation type="journal article" date="2015" name="Genome Biol. Evol.">
        <title>Phylogenomic analyses indicate that early fungi evolved digesting cell walls of algal ancestors of land plants.</title>
        <authorList>
            <person name="Chang Y."/>
            <person name="Wang S."/>
            <person name="Sekimoto S."/>
            <person name="Aerts A.L."/>
            <person name="Choi C."/>
            <person name="Clum A."/>
            <person name="LaButti K.M."/>
            <person name="Lindquist E.A."/>
            <person name="Yee Ngan C."/>
            <person name="Ohm R.A."/>
            <person name="Salamov A.A."/>
            <person name="Grigoriev I.V."/>
            <person name="Spatafora J.W."/>
            <person name="Berbee M.L."/>
        </authorList>
    </citation>
    <scope>NUCLEOTIDE SEQUENCE [LARGE SCALE GENOMIC DNA]</scope>
    <source>
        <strain evidence="11 12">JEL478</strain>
    </source>
</reference>
<evidence type="ECO:0000256" key="9">
    <source>
        <dbReference type="ARBA" id="ARBA00022898"/>
    </source>
</evidence>
<comment type="subcellular location">
    <subcellularLocation>
        <location evidence="2">Mitochondrion</location>
    </subcellularLocation>
</comment>
<dbReference type="InterPro" id="IPR015421">
    <property type="entry name" value="PyrdxlP-dep_Trfase_major"/>
</dbReference>
<evidence type="ECO:0000256" key="3">
    <source>
        <dbReference type="ARBA" id="ARBA00005024"/>
    </source>
</evidence>
<dbReference type="OrthoDB" id="5419315at2759"/>
<dbReference type="OMA" id="MVPGFKY"/>
<dbReference type="NCBIfam" id="TIGR00707">
    <property type="entry name" value="argD"/>
    <property type="match status" value="1"/>
</dbReference>
<organism evidence="11 12">
    <name type="scientific">Gonapodya prolifera (strain JEL478)</name>
    <name type="common">Monoblepharis prolifera</name>
    <dbReference type="NCBI Taxonomy" id="1344416"/>
    <lineage>
        <taxon>Eukaryota</taxon>
        <taxon>Fungi</taxon>
        <taxon>Fungi incertae sedis</taxon>
        <taxon>Chytridiomycota</taxon>
        <taxon>Chytridiomycota incertae sedis</taxon>
        <taxon>Monoblepharidomycetes</taxon>
        <taxon>Monoblepharidales</taxon>
        <taxon>Gonapodyaceae</taxon>
        <taxon>Gonapodya</taxon>
    </lineage>
</organism>
<evidence type="ECO:0000256" key="5">
    <source>
        <dbReference type="ARBA" id="ARBA00012919"/>
    </source>
</evidence>
<dbReference type="SUPFAM" id="SSF53383">
    <property type="entry name" value="PLP-dependent transferases"/>
    <property type="match status" value="1"/>
</dbReference>
<dbReference type="Gene3D" id="3.40.640.10">
    <property type="entry name" value="Type I PLP-dependent aspartate aminotransferase-like (Major domain)"/>
    <property type="match status" value="1"/>
</dbReference>
<dbReference type="GO" id="GO:0003992">
    <property type="term" value="F:N2-acetyl-L-ornithine:2-oxoglutarate 5-aminotransferase activity"/>
    <property type="evidence" value="ECO:0007669"/>
    <property type="project" value="UniProtKB-EC"/>
</dbReference>
<keyword evidence="7" id="KW-0028">Amino-acid biosynthesis</keyword>
<dbReference type="InterPro" id="IPR015424">
    <property type="entry name" value="PyrdxlP-dep_Trfase"/>
</dbReference>
<keyword evidence="8 11" id="KW-0808">Transferase</keyword>
<dbReference type="HAMAP" id="MF_01107">
    <property type="entry name" value="ArgD_aminotrans_3"/>
    <property type="match status" value="1"/>
</dbReference>
<dbReference type="PANTHER" id="PTHR11986">
    <property type="entry name" value="AMINOTRANSFERASE CLASS III"/>
    <property type="match status" value="1"/>
</dbReference>
<comment type="cofactor">
    <cofactor evidence="1">
        <name>pyridoxal 5'-phosphate</name>
        <dbReference type="ChEBI" id="CHEBI:597326"/>
    </cofactor>
</comment>
<evidence type="ECO:0000256" key="2">
    <source>
        <dbReference type="ARBA" id="ARBA00004173"/>
    </source>
</evidence>
<evidence type="ECO:0000256" key="6">
    <source>
        <dbReference type="ARBA" id="ARBA00022576"/>
    </source>
</evidence>
<evidence type="ECO:0000256" key="8">
    <source>
        <dbReference type="ARBA" id="ARBA00022679"/>
    </source>
</evidence>
<name>A0A139AJI8_GONPJ</name>
<dbReference type="EC" id="2.6.1.11" evidence="5"/>
<dbReference type="STRING" id="1344416.A0A139AJI8"/>
<dbReference type="InterPro" id="IPR049704">
    <property type="entry name" value="Aminotrans_3_PPA_site"/>
</dbReference>
<keyword evidence="12" id="KW-1185">Reference proteome</keyword>
<dbReference type="PROSITE" id="PS00600">
    <property type="entry name" value="AA_TRANSFER_CLASS_3"/>
    <property type="match status" value="1"/>
</dbReference>
<dbReference type="Proteomes" id="UP000070544">
    <property type="component" value="Unassembled WGS sequence"/>
</dbReference>